<evidence type="ECO:0000256" key="7">
    <source>
        <dbReference type="RuleBase" id="RU003346"/>
    </source>
</evidence>
<evidence type="ECO:0000256" key="4">
    <source>
        <dbReference type="ARBA" id="ARBA00022692"/>
    </source>
</evidence>
<evidence type="ECO:0000313" key="11">
    <source>
        <dbReference type="EMBL" id="CCE83237.1"/>
    </source>
</evidence>
<dbReference type="PANTHER" id="PTHR48022">
    <property type="entry name" value="PLASTIDIC GLUCOSE TRANSPORTER 4"/>
    <property type="match status" value="1"/>
</dbReference>
<dbReference type="PROSITE" id="PS00217">
    <property type="entry name" value="SUGAR_TRANSPORT_2"/>
    <property type="match status" value="1"/>
</dbReference>
<sequence length="642" mass="71848">MVSSSVKSLDRSDGFSDDETLAAPSSMMESVEPAHAAGWESAMEEHDQVLLKSRDVKLNMGFGDDKEASRPGEQFIEHRISSDDEDGLVRSGSPLGKRGSDEGLYGFRDAEGNSYDHIDFDAKRYTSGLSFKGNRLVYFTSAFVSLFVSLFGYEQGVCSGILSFVTFKAYFNHPNPTEIGLMISILEIGAMISSLLVSRLSDRLGRKRTILIGTAVFIVGGSFQTFAGNLFLFAVGRVFSGFGVGILSTIVPSYQCEISPSEDRGKLVCGEFTGNIAGYALSVWVDYFCYFIQNIGDARKKPYSFAAALSWKLPLFIQVLIAFVLLLGGFFIVESPRWLLDVDMDQQGFHVLCLLYDSSPDPDKARKEFFKIKDSILQERRLIPKSERSWRKMFANYPLRIFIACSALAFAQFNGINIISYYAPMVFEEAGFKDSEALLMTGINGLVYLLSTIPPWFLVDRWGRRPILISGGFSMALCFALISYFMYLNKSFTPSLVAFLVIVYNASFGYSWGPIGFLIPPEVYPLAVRSKGVSLSTATNWLANYIVGQLTPVLQSSLGWIMYLFPMTSCLICIVVVYFFYPETKGVELEDIDRLFDEFYGTEKTPMNEYSLVENTDYELSDLHDLDSLDYESTLPPARRLL</sequence>
<evidence type="ECO:0000256" key="6">
    <source>
        <dbReference type="ARBA" id="ARBA00023136"/>
    </source>
</evidence>
<dbReference type="GO" id="GO:0016020">
    <property type="term" value="C:membrane"/>
    <property type="evidence" value="ECO:0007669"/>
    <property type="project" value="UniProtKB-SubCell"/>
</dbReference>
<dbReference type="eggNOG" id="KOG0254">
    <property type="taxonomic scope" value="Eukaryota"/>
</dbReference>
<comment type="similarity">
    <text evidence="2 7">Belongs to the major facilitator superfamily. Sugar transporter (TC 2.A.1.1) family.</text>
</comment>
<keyword evidence="3 7" id="KW-0813">Transport</keyword>
<keyword evidence="5 9" id="KW-1133">Transmembrane helix</keyword>
<evidence type="ECO:0000256" key="2">
    <source>
        <dbReference type="ARBA" id="ARBA00010992"/>
    </source>
</evidence>
<comment type="subcellular location">
    <subcellularLocation>
        <location evidence="1">Membrane</location>
        <topology evidence="1">Multi-pass membrane protein</topology>
    </subcellularLocation>
</comment>
<keyword evidence="4 9" id="KW-0812">Transmembrane</keyword>
<dbReference type="PROSITE" id="PS00216">
    <property type="entry name" value="SUGAR_TRANSPORT_1"/>
    <property type="match status" value="1"/>
</dbReference>
<feature type="region of interest" description="Disordered" evidence="8">
    <location>
        <begin position="1"/>
        <end position="45"/>
    </location>
</feature>
<feature type="transmembrane region" description="Helical" evidence="9">
    <location>
        <begin position="209"/>
        <end position="226"/>
    </location>
</feature>
<dbReference type="InParanoid" id="G8Y8D1"/>
<dbReference type="Proteomes" id="UP000005222">
    <property type="component" value="Chromosome K"/>
</dbReference>
<feature type="transmembrane region" description="Helical" evidence="9">
    <location>
        <begin position="533"/>
        <end position="554"/>
    </location>
</feature>
<protein>
    <submittedName>
        <fullName evidence="11">Piso0_003809 protein</fullName>
    </submittedName>
</protein>
<dbReference type="NCBIfam" id="TIGR00879">
    <property type="entry name" value="SP"/>
    <property type="match status" value="1"/>
</dbReference>
<evidence type="ECO:0000256" key="5">
    <source>
        <dbReference type="ARBA" id="ARBA00022989"/>
    </source>
</evidence>
<keyword evidence="6 9" id="KW-0472">Membrane</keyword>
<dbReference type="AlphaFoldDB" id="G8Y8D1"/>
<dbReference type="InterPro" id="IPR036259">
    <property type="entry name" value="MFS_trans_sf"/>
</dbReference>
<evidence type="ECO:0000313" key="12">
    <source>
        <dbReference type="EMBL" id="CCE84268.1"/>
    </source>
</evidence>
<dbReference type="PRINTS" id="PR00171">
    <property type="entry name" value="SUGRTRNSPORT"/>
</dbReference>
<dbReference type="HOGENOM" id="CLU_001265_30_3_1"/>
<accession>G8Y8D1</accession>
<feature type="transmembrane region" description="Helical" evidence="9">
    <location>
        <begin position="492"/>
        <end position="512"/>
    </location>
</feature>
<dbReference type="FunFam" id="1.20.1250.20:FF:000134">
    <property type="entry name" value="MFS sugar transporter protein"/>
    <property type="match status" value="1"/>
</dbReference>
<dbReference type="Proteomes" id="UP000005222">
    <property type="component" value="Chromosome L"/>
</dbReference>
<gene>
    <name evidence="11" type="primary">Piso0_003809</name>
    <name evidence="11" type="ORF">GNLVRS01_PISO0K03046g</name>
    <name evidence="12" type="ORF">GNLVRS01_PISO0L03047g</name>
</gene>
<dbReference type="EMBL" id="FO082049">
    <property type="protein sequence ID" value="CCE83237.1"/>
    <property type="molecule type" value="Genomic_DNA"/>
</dbReference>
<evidence type="ECO:0000256" key="8">
    <source>
        <dbReference type="SAM" id="MobiDB-lite"/>
    </source>
</evidence>
<evidence type="ECO:0000313" key="13">
    <source>
        <dbReference type="Proteomes" id="UP000005222"/>
    </source>
</evidence>
<dbReference type="GO" id="GO:0005351">
    <property type="term" value="F:carbohydrate:proton symporter activity"/>
    <property type="evidence" value="ECO:0007669"/>
    <property type="project" value="TreeGrafter"/>
</dbReference>
<dbReference type="PROSITE" id="PS50850">
    <property type="entry name" value="MFS"/>
    <property type="match status" value="1"/>
</dbReference>
<dbReference type="InterPro" id="IPR050360">
    <property type="entry name" value="MFS_Sugar_Transporters"/>
</dbReference>
<feature type="transmembrane region" description="Helical" evidence="9">
    <location>
        <begin position="179"/>
        <end position="197"/>
    </location>
</feature>
<evidence type="ECO:0000256" key="9">
    <source>
        <dbReference type="SAM" id="Phobius"/>
    </source>
</evidence>
<evidence type="ECO:0000259" key="10">
    <source>
        <dbReference type="PROSITE" id="PS50850"/>
    </source>
</evidence>
<dbReference type="EMBL" id="FO082048">
    <property type="protein sequence ID" value="CCE84268.1"/>
    <property type="molecule type" value="Genomic_DNA"/>
</dbReference>
<keyword evidence="13" id="KW-1185">Reference proteome</keyword>
<dbReference type="STRING" id="559304.G8Y8D1"/>
<name>G8Y8D1_PICSO</name>
<dbReference type="Pfam" id="PF00083">
    <property type="entry name" value="Sugar_tr"/>
    <property type="match status" value="1"/>
</dbReference>
<feature type="transmembrane region" description="Helical" evidence="9">
    <location>
        <begin position="313"/>
        <end position="333"/>
    </location>
</feature>
<dbReference type="OrthoDB" id="648285at2759"/>
<evidence type="ECO:0000256" key="3">
    <source>
        <dbReference type="ARBA" id="ARBA00022448"/>
    </source>
</evidence>
<dbReference type="PANTHER" id="PTHR48022:SF73">
    <property type="entry name" value="METABOLITE TRANSPORT PROTEIN YDL199C-RELATED"/>
    <property type="match status" value="1"/>
</dbReference>
<feature type="transmembrane region" description="Helical" evidence="9">
    <location>
        <begin position="136"/>
        <end position="153"/>
    </location>
</feature>
<evidence type="ECO:0000256" key="1">
    <source>
        <dbReference type="ARBA" id="ARBA00004141"/>
    </source>
</evidence>
<feature type="transmembrane region" description="Helical" evidence="9">
    <location>
        <begin position="560"/>
        <end position="581"/>
    </location>
</feature>
<dbReference type="SUPFAM" id="SSF103473">
    <property type="entry name" value="MFS general substrate transporter"/>
    <property type="match status" value="1"/>
</dbReference>
<dbReference type="Gene3D" id="1.20.1250.20">
    <property type="entry name" value="MFS general substrate transporter like domains"/>
    <property type="match status" value="1"/>
</dbReference>
<feature type="transmembrane region" description="Helical" evidence="9">
    <location>
        <begin position="401"/>
        <end position="423"/>
    </location>
</feature>
<organism evidence="11 13">
    <name type="scientific">Pichia sorbitophila (strain ATCC MYA-4447 / BCRC 22081 / CBS 7064 / NBRC 10061 / NRRL Y-12695)</name>
    <name type="common">Hybrid yeast</name>
    <dbReference type="NCBI Taxonomy" id="559304"/>
    <lineage>
        <taxon>Eukaryota</taxon>
        <taxon>Fungi</taxon>
        <taxon>Dikarya</taxon>
        <taxon>Ascomycota</taxon>
        <taxon>Saccharomycotina</taxon>
        <taxon>Pichiomycetes</taxon>
        <taxon>Debaryomycetaceae</taxon>
        <taxon>Millerozyma</taxon>
    </lineage>
</organism>
<dbReference type="InterPro" id="IPR020846">
    <property type="entry name" value="MFS_dom"/>
</dbReference>
<reference evidence="13" key="2">
    <citation type="journal article" date="2012" name="G3 (Bethesda)">
        <title>Pichia sorbitophila, an interspecies yeast hybrid reveals early steps of genome resolution following polyploidization.</title>
        <authorList>
            <person name="Leh Louis V."/>
            <person name="Despons L."/>
            <person name="Friedrich A."/>
            <person name="Martin T."/>
            <person name="Durrens P."/>
            <person name="Casaregola S."/>
            <person name="Neuveglise C."/>
            <person name="Fairhead C."/>
            <person name="Marck C."/>
            <person name="Cruz J.A."/>
            <person name="Straub M.L."/>
            <person name="Kugler V."/>
            <person name="Sacerdot C."/>
            <person name="Uzunov Z."/>
            <person name="Thierry A."/>
            <person name="Weiss S."/>
            <person name="Bleykasten C."/>
            <person name="De Montigny J."/>
            <person name="Jacques N."/>
            <person name="Jung P."/>
            <person name="Lemaire M."/>
            <person name="Mallet S."/>
            <person name="Morel G."/>
            <person name="Richard G.F."/>
            <person name="Sarkar A."/>
            <person name="Savel G."/>
            <person name="Schacherer J."/>
            <person name="Seret M.L."/>
            <person name="Talla E."/>
            <person name="Samson G."/>
            <person name="Jubin C."/>
            <person name="Poulain J."/>
            <person name="Vacherie B."/>
            <person name="Barbe V."/>
            <person name="Pelletier E."/>
            <person name="Sherman D.J."/>
            <person name="Westhof E."/>
            <person name="Weissenbach J."/>
            <person name="Baret P.V."/>
            <person name="Wincker P."/>
            <person name="Gaillardin C."/>
            <person name="Dujon B."/>
            <person name="Souciet J.L."/>
        </authorList>
    </citation>
    <scope>NUCLEOTIDE SEQUENCE [LARGE SCALE GENOMIC DNA]</scope>
    <source>
        <strain evidence="13">ATCC MYA-4447 / BCRC 22081 / CBS 7064 / NBRC 10061 / NRRL Y-12695</strain>
    </source>
</reference>
<feature type="domain" description="Major facilitator superfamily (MFS) profile" evidence="10">
    <location>
        <begin position="140"/>
        <end position="585"/>
    </location>
</feature>
<dbReference type="InterPro" id="IPR005829">
    <property type="entry name" value="Sugar_transporter_CS"/>
</dbReference>
<reference evidence="11" key="1">
    <citation type="submission" date="2011-10" db="EMBL/GenBank/DDBJ databases">
        <authorList>
            <person name="Genoscope - CEA"/>
        </authorList>
    </citation>
    <scope>NUCLEOTIDE SEQUENCE</scope>
</reference>
<dbReference type="InterPro" id="IPR003663">
    <property type="entry name" value="Sugar/inositol_transpt"/>
</dbReference>
<dbReference type="InterPro" id="IPR005828">
    <property type="entry name" value="MFS_sugar_transport-like"/>
</dbReference>
<feature type="transmembrane region" description="Helical" evidence="9">
    <location>
        <begin position="466"/>
        <end position="486"/>
    </location>
</feature>
<proteinExistence type="inferred from homology"/>
<feature type="transmembrane region" description="Helical" evidence="9">
    <location>
        <begin position="438"/>
        <end position="459"/>
    </location>
</feature>